<sequence length="733" mass="83373">MDGLSDLEPDCSEFVEIDPTGRYGRYNEILGKGASKTVYRAFDEYEGIEVAWNQVKLYDFLQSPEDLERLYCEIHLLKTLKHRNIMKFYTSWVDIANRNINFVTEMFTSGTLRQYRLKHKRVNIRAVKHWCRQILRGLHYLHSHEPPVIHRDLKCDNIFVNGNQGEVKIGDLGLAAILRKSHADHCVGTPEFMAPEVYAEAYNELVDIYSFGMCILEMITFEYPYSECTHPAQIYKKVISGKKPDALYKVKDLEVRQFIDKCLATVSFRLSAVELLNDPFLQVDNGEYDLRPVDYGRGLDDVGPLLRQPYLELHRSDSSFCNGYPYDYSFEASSESGYHPVDNETNGIELFEYCEGEHFEDVDISIKGKMREGGGIFLRLRIADKEGRIRNIYFPFDVETDTALSVATEMVAELDITDQDVTRIADMIDGEIASLVPGWRPGPGIEETPRFANQSYCHNCATFNNASNGLLLRDPGGKNSEAAQCCGHRYASMHGRFEEIMYQADESEHHVAEGGPKVLNHSDCLNYPEIWGQHESRELSSMSSRNSHSDEDYEKTDRPVLVTDAKETILESKTTSNTRTSTQNLMGSLSFSENPSLYGLPSKYEDDIQQEMRWIKAKYQIELSKLRDQQLRILSKSSSYKDRKQKTENGTVQGNHNQVLDSSAQDTNRSSIDSDLYINNSFRSLDAQRARNCTAVEPPIVEKVVSAKNACTGSLIPSSLHRTISLPVDAVHI</sequence>
<dbReference type="RefSeq" id="XP_022143136.1">
    <property type="nucleotide sequence ID" value="XM_022287444.1"/>
</dbReference>
<proteinExistence type="predicted"/>
<dbReference type="KEGG" id="mcha:111013075"/>
<feature type="compositionally biased region" description="Polar residues" evidence="9">
    <location>
        <begin position="648"/>
        <end position="670"/>
    </location>
</feature>
<dbReference type="SUPFAM" id="SSF56112">
    <property type="entry name" value="Protein kinase-like (PK-like)"/>
    <property type="match status" value="1"/>
</dbReference>
<evidence type="ECO:0000256" key="5">
    <source>
        <dbReference type="ARBA" id="ARBA00022777"/>
    </source>
</evidence>
<dbReference type="Gene3D" id="3.10.20.90">
    <property type="entry name" value="Phosphatidylinositol 3-kinase Catalytic Subunit, Chain A, domain 1"/>
    <property type="match status" value="1"/>
</dbReference>
<dbReference type="Gene3D" id="3.30.200.20">
    <property type="entry name" value="Phosphorylase Kinase, domain 1"/>
    <property type="match status" value="1"/>
</dbReference>
<keyword evidence="3" id="KW-0808">Transferase</keyword>
<dbReference type="Pfam" id="PF00069">
    <property type="entry name" value="Pkinase"/>
    <property type="match status" value="1"/>
</dbReference>
<dbReference type="PANTHER" id="PTHR13902">
    <property type="entry name" value="SERINE/THREONINE-PROTEIN KINASE WNK WITH NO LYSINE -RELATED"/>
    <property type="match status" value="1"/>
</dbReference>
<dbReference type="GeneID" id="111013075"/>
<evidence type="ECO:0000259" key="10">
    <source>
        <dbReference type="PROSITE" id="PS50011"/>
    </source>
</evidence>
<dbReference type="OrthoDB" id="4062651at2759"/>
<name>A0A6J1CPC4_MOMCH</name>
<feature type="compositionally biased region" description="Basic and acidic residues" evidence="9">
    <location>
        <begin position="547"/>
        <end position="557"/>
    </location>
</feature>
<dbReference type="AlphaFoldDB" id="A0A6J1CPC4"/>
<dbReference type="InterPro" id="IPR024678">
    <property type="entry name" value="Kinase_OSR1/WNK_CCT"/>
</dbReference>
<dbReference type="FunFam" id="1.10.510.10:FF:000046">
    <property type="entry name" value="probable serine/threonine-protein kinase WNK9"/>
    <property type="match status" value="1"/>
</dbReference>
<dbReference type="Gene3D" id="1.10.510.10">
    <property type="entry name" value="Transferase(Phosphotransferase) domain 1"/>
    <property type="match status" value="1"/>
</dbReference>
<dbReference type="InterPro" id="IPR008271">
    <property type="entry name" value="Ser/Thr_kinase_AS"/>
</dbReference>
<comment type="catalytic activity">
    <reaction evidence="7">
        <text>L-threonyl-[protein] + ATP = O-phospho-L-threonyl-[protein] + ADP + H(+)</text>
        <dbReference type="Rhea" id="RHEA:46608"/>
        <dbReference type="Rhea" id="RHEA-COMP:11060"/>
        <dbReference type="Rhea" id="RHEA-COMP:11605"/>
        <dbReference type="ChEBI" id="CHEBI:15378"/>
        <dbReference type="ChEBI" id="CHEBI:30013"/>
        <dbReference type="ChEBI" id="CHEBI:30616"/>
        <dbReference type="ChEBI" id="CHEBI:61977"/>
        <dbReference type="ChEBI" id="CHEBI:456216"/>
        <dbReference type="EC" id="2.7.11.1"/>
    </reaction>
</comment>
<dbReference type="GO" id="GO:0004674">
    <property type="term" value="F:protein serine/threonine kinase activity"/>
    <property type="evidence" value="ECO:0007669"/>
    <property type="project" value="UniProtKB-KW"/>
</dbReference>
<organism evidence="11 12">
    <name type="scientific">Momordica charantia</name>
    <name type="common">Bitter gourd</name>
    <name type="synonym">Balsam pear</name>
    <dbReference type="NCBI Taxonomy" id="3673"/>
    <lineage>
        <taxon>Eukaryota</taxon>
        <taxon>Viridiplantae</taxon>
        <taxon>Streptophyta</taxon>
        <taxon>Embryophyta</taxon>
        <taxon>Tracheophyta</taxon>
        <taxon>Spermatophyta</taxon>
        <taxon>Magnoliopsida</taxon>
        <taxon>eudicotyledons</taxon>
        <taxon>Gunneridae</taxon>
        <taxon>Pentapetalae</taxon>
        <taxon>rosids</taxon>
        <taxon>fabids</taxon>
        <taxon>Cucurbitales</taxon>
        <taxon>Cucurbitaceae</taxon>
        <taxon>Momordiceae</taxon>
        <taxon>Momordica</taxon>
    </lineage>
</organism>
<evidence type="ECO:0000256" key="1">
    <source>
        <dbReference type="ARBA" id="ARBA00012513"/>
    </source>
</evidence>
<evidence type="ECO:0000256" key="6">
    <source>
        <dbReference type="ARBA" id="ARBA00022840"/>
    </source>
</evidence>
<keyword evidence="5 12" id="KW-0418">Kinase</keyword>
<comment type="catalytic activity">
    <reaction evidence="8">
        <text>L-seryl-[protein] + ATP = O-phospho-L-seryl-[protein] + ADP + H(+)</text>
        <dbReference type="Rhea" id="RHEA:17989"/>
        <dbReference type="Rhea" id="RHEA-COMP:9863"/>
        <dbReference type="Rhea" id="RHEA-COMP:11604"/>
        <dbReference type="ChEBI" id="CHEBI:15378"/>
        <dbReference type="ChEBI" id="CHEBI:29999"/>
        <dbReference type="ChEBI" id="CHEBI:30616"/>
        <dbReference type="ChEBI" id="CHEBI:83421"/>
        <dbReference type="ChEBI" id="CHEBI:456216"/>
        <dbReference type="EC" id="2.7.11.1"/>
    </reaction>
</comment>
<evidence type="ECO:0000256" key="7">
    <source>
        <dbReference type="ARBA" id="ARBA00047899"/>
    </source>
</evidence>
<dbReference type="PROSITE" id="PS50011">
    <property type="entry name" value="PROTEIN_KINASE_DOM"/>
    <property type="match status" value="1"/>
</dbReference>
<dbReference type="InterPro" id="IPR011009">
    <property type="entry name" value="Kinase-like_dom_sf"/>
</dbReference>
<evidence type="ECO:0000256" key="8">
    <source>
        <dbReference type="ARBA" id="ARBA00048679"/>
    </source>
</evidence>
<dbReference type="PROSITE" id="PS00108">
    <property type="entry name" value="PROTEIN_KINASE_ST"/>
    <property type="match status" value="1"/>
</dbReference>
<evidence type="ECO:0000256" key="9">
    <source>
        <dbReference type="SAM" id="MobiDB-lite"/>
    </source>
</evidence>
<reference evidence="12" key="1">
    <citation type="submission" date="2025-08" db="UniProtKB">
        <authorList>
            <consortium name="RefSeq"/>
        </authorList>
    </citation>
    <scope>IDENTIFICATION</scope>
    <source>
        <strain evidence="12">OHB3-1</strain>
    </source>
</reference>
<dbReference type="InterPro" id="IPR050588">
    <property type="entry name" value="WNK_Ser-Thr_kinase"/>
</dbReference>
<evidence type="ECO:0000256" key="2">
    <source>
        <dbReference type="ARBA" id="ARBA00022527"/>
    </source>
</evidence>
<dbReference type="EC" id="2.7.11.1" evidence="1"/>
<keyword evidence="2" id="KW-0723">Serine/threonine-protein kinase</keyword>
<keyword evidence="4" id="KW-0547">Nucleotide-binding</keyword>
<dbReference type="InterPro" id="IPR000719">
    <property type="entry name" value="Prot_kinase_dom"/>
</dbReference>
<dbReference type="CDD" id="cd13983">
    <property type="entry name" value="STKc_WNK"/>
    <property type="match status" value="1"/>
</dbReference>
<accession>A0A6J1CPC4</accession>
<feature type="region of interest" description="Disordered" evidence="9">
    <location>
        <begin position="637"/>
        <end position="670"/>
    </location>
</feature>
<keyword evidence="11" id="KW-1185">Reference proteome</keyword>
<keyword evidence="6" id="KW-0067">ATP-binding</keyword>
<dbReference type="Proteomes" id="UP000504603">
    <property type="component" value="Unplaced"/>
</dbReference>
<dbReference type="Pfam" id="PF12202">
    <property type="entry name" value="OSR1_C"/>
    <property type="match status" value="1"/>
</dbReference>
<protein>
    <recommendedName>
        <fullName evidence="1">non-specific serine/threonine protein kinase</fullName>
        <ecNumber evidence="1">2.7.11.1</ecNumber>
    </recommendedName>
</protein>
<evidence type="ECO:0000256" key="4">
    <source>
        <dbReference type="ARBA" id="ARBA00022741"/>
    </source>
</evidence>
<gene>
    <name evidence="12" type="primary">LOC111013075</name>
</gene>
<evidence type="ECO:0000256" key="3">
    <source>
        <dbReference type="ARBA" id="ARBA00022679"/>
    </source>
</evidence>
<evidence type="ECO:0000313" key="12">
    <source>
        <dbReference type="RefSeq" id="XP_022143136.1"/>
    </source>
</evidence>
<feature type="domain" description="Protein kinase" evidence="10">
    <location>
        <begin position="24"/>
        <end position="281"/>
    </location>
</feature>
<evidence type="ECO:0000313" key="11">
    <source>
        <dbReference type="Proteomes" id="UP000504603"/>
    </source>
</evidence>
<dbReference type="SMART" id="SM00220">
    <property type="entry name" value="S_TKc"/>
    <property type="match status" value="1"/>
</dbReference>
<feature type="region of interest" description="Disordered" evidence="9">
    <location>
        <begin position="538"/>
        <end position="557"/>
    </location>
</feature>
<dbReference type="GO" id="GO:0005524">
    <property type="term" value="F:ATP binding"/>
    <property type="evidence" value="ECO:0007669"/>
    <property type="project" value="UniProtKB-KW"/>
</dbReference>
<dbReference type="FunFam" id="3.30.200.20:FF:000075">
    <property type="entry name" value="Probable serine/threonine-protein kinase WNK1"/>
    <property type="match status" value="1"/>
</dbReference>
<dbReference type="FunFam" id="3.10.20.90:FF:000255">
    <property type="entry name" value="probable serine/threonine-protein kinase WNK9"/>
    <property type="match status" value="1"/>
</dbReference>